<feature type="transmembrane region" description="Helical" evidence="1">
    <location>
        <begin position="267"/>
        <end position="285"/>
    </location>
</feature>
<feature type="transmembrane region" description="Helical" evidence="1">
    <location>
        <begin position="88"/>
        <end position="104"/>
    </location>
</feature>
<feature type="transmembrane region" description="Helical" evidence="1">
    <location>
        <begin position="59"/>
        <end position="76"/>
    </location>
</feature>
<comment type="caution">
    <text evidence="2">The sequence shown here is derived from an EMBL/GenBank/DDBJ whole genome shotgun (WGS) entry which is preliminary data.</text>
</comment>
<dbReference type="Proteomes" id="UP000177026">
    <property type="component" value="Unassembled WGS sequence"/>
</dbReference>
<evidence type="ECO:0000256" key="1">
    <source>
        <dbReference type="SAM" id="Phobius"/>
    </source>
</evidence>
<protein>
    <recommendedName>
        <fullName evidence="4">Glycosyltransferase RgtA/B/C/D-like domain-containing protein</fullName>
    </recommendedName>
</protein>
<feature type="transmembrane region" description="Helical" evidence="1">
    <location>
        <begin position="338"/>
        <end position="356"/>
    </location>
</feature>
<name>A0A1F7GT10_9BACT</name>
<feature type="transmembrane region" description="Helical" evidence="1">
    <location>
        <begin position="187"/>
        <end position="204"/>
    </location>
</feature>
<feature type="transmembrane region" description="Helical" evidence="1">
    <location>
        <begin position="305"/>
        <end position="326"/>
    </location>
</feature>
<feature type="transmembrane region" description="Helical" evidence="1">
    <location>
        <begin position="216"/>
        <end position="233"/>
    </location>
</feature>
<feature type="transmembrane region" description="Helical" evidence="1">
    <location>
        <begin position="144"/>
        <end position="167"/>
    </location>
</feature>
<evidence type="ECO:0000313" key="3">
    <source>
        <dbReference type="Proteomes" id="UP000177026"/>
    </source>
</evidence>
<gene>
    <name evidence="2" type="ORF">A2866_03470</name>
</gene>
<organism evidence="2 3">
    <name type="scientific">Candidatus Roizmanbacteria bacterium RIFCSPHIGHO2_01_FULL_39_8</name>
    <dbReference type="NCBI Taxonomy" id="1802033"/>
    <lineage>
        <taxon>Bacteria</taxon>
        <taxon>Candidatus Roizmaniibacteriota</taxon>
    </lineage>
</organism>
<sequence>MNVTNYIARVKKININKAVVLLSLSFIVACFSILHVILGYAKTPPGTTYMWTGHYYLDLFYYVVFIAQGQHGHWVAFQQFATDDPSRYYHWFPYILIGQVFRFFSISPFIVYWIAVFLLSFVVSFLILVVITKLIEEQAFPFQIAAFLLTLFATPFFFISSGEIQYYDYWFSYSSFFRRFEPIPHHLLGIIVILVSLLFLSRYLKLFKNRSFFNTLKNSFVITGLIVLLLGFYPFQAVVLLGGMALSVTYYGACFMRRRDWMSVTKLLTFIFIIGAISFSAGLFFKSLYSETFTAGFKETESRFHYLLSLKEIILTTGPLILLLPLGFFSYSKEMKPIRLVFLAFLLSSYLLFYSPADAIIGTHNRRFISPLQYVLVGAIGLLGIVYLAKRFSLSAKKTVLIITVGFILYFIPVNYQAFRVLLTDKNLNSPITYLPSGIIDAMKFVRSRQDSGNVLMTPSQFLGTIIPVYTDRKTYVARHIATPNYLEKNIKASNFYLGAMSKNEAKSFLTENNIRFVILTTIEGYDVHVLFTYPFLERVYKNNDAVVFEVR</sequence>
<keyword evidence="1" id="KW-0812">Transmembrane</keyword>
<proteinExistence type="predicted"/>
<keyword evidence="1" id="KW-1133">Transmembrane helix</keyword>
<accession>A0A1F7GT10</accession>
<keyword evidence="1" id="KW-0472">Membrane</keyword>
<feature type="transmembrane region" description="Helical" evidence="1">
    <location>
        <begin position="400"/>
        <end position="419"/>
    </location>
</feature>
<evidence type="ECO:0000313" key="2">
    <source>
        <dbReference type="EMBL" id="OGK22190.1"/>
    </source>
</evidence>
<evidence type="ECO:0008006" key="4">
    <source>
        <dbReference type="Google" id="ProtNLM"/>
    </source>
</evidence>
<dbReference type="AlphaFoldDB" id="A0A1F7GT10"/>
<feature type="transmembrane region" description="Helical" evidence="1">
    <location>
        <begin position="239"/>
        <end position="255"/>
    </location>
</feature>
<dbReference type="EMBL" id="MFZI01000004">
    <property type="protein sequence ID" value="OGK22190.1"/>
    <property type="molecule type" value="Genomic_DNA"/>
</dbReference>
<reference evidence="2 3" key="1">
    <citation type="journal article" date="2016" name="Nat. Commun.">
        <title>Thousands of microbial genomes shed light on interconnected biogeochemical processes in an aquifer system.</title>
        <authorList>
            <person name="Anantharaman K."/>
            <person name="Brown C.T."/>
            <person name="Hug L.A."/>
            <person name="Sharon I."/>
            <person name="Castelle C.J."/>
            <person name="Probst A.J."/>
            <person name="Thomas B.C."/>
            <person name="Singh A."/>
            <person name="Wilkins M.J."/>
            <person name="Karaoz U."/>
            <person name="Brodie E.L."/>
            <person name="Williams K.H."/>
            <person name="Hubbard S.S."/>
            <person name="Banfield J.F."/>
        </authorList>
    </citation>
    <scope>NUCLEOTIDE SEQUENCE [LARGE SCALE GENOMIC DNA]</scope>
</reference>
<feature type="transmembrane region" description="Helical" evidence="1">
    <location>
        <begin position="110"/>
        <end position="132"/>
    </location>
</feature>
<feature type="transmembrane region" description="Helical" evidence="1">
    <location>
        <begin position="368"/>
        <end position="388"/>
    </location>
</feature>
<feature type="transmembrane region" description="Helical" evidence="1">
    <location>
        <begin position="18"/>
        <end position="39"/>
    </location>
</feature>